<feature type="domain" description="Transposase-associated" evidence="1">
    <location>
        <begin position="16"/>
        <end position="79"/>
    </location>
</feature>
<dbReference type="eggNOG" id="ENOG502QWJJ">
    <property type="taxonomic scope" value="Eukaryota"/>
</dbReference>
<organism evidence="2 3">
    <name type="scientific">Beta vulgaris subsp. vulgaris</name>
    <name type="common">Beet</name>
    <dbReference type="NCBI Taxonomy" id="3555"/>
    <lineage>
        <taxon>Eukaryota</taxon>
        <taxon>Viridiplantae</taxon>
        <taxon>Streptophyta</taxon>
        <taxon>Embryophyta</taxon>
        <taxon>Tracheophyta</taxon>
        <taxon>Spermatophyta</taxon>
        <taxon>Magnoliopsida</taxon>
        <taxon>eudicotyledons</taxon>
        <taxon>Gunneridae</taxon>
        <taxon>Pentapetalae</taxon>
        <taxon>Caryophyllales</taxon>
        <taxon>Chenopodiaceae</taxon>
        <taxon>Betoideae</taxon>
        <taxon>Beta</taxon>
    </lineage>
</organism>
<accession>A0A0J8B4K9</accession>
<dbReference type="OrthoDB" id="902762at2759"/>
<dbReference type="EMBL" id="KQ090916">
    <property type="protein sequence ID" value="KMS94772.1"/>
    <property type="molecule type" value="Genomic_DNA"/>
</dbReference>
<dbReference type="Proteomes" id="UP000035740">
    <property type="component" value="Unassembled WGS sequence"/>
</dbReference>
<evidence type="ECO:0000313" key="3">
    <source>
        <dbReference type="Proteomes" id="UP000035740"/>
    </source>
</evidence>
<evidence type="ECO:0000259" key="1">
    <source>
        <dbReference type="Pfam" id="PF13963"/>
    </source>
</evidence>
<gene>
    <name evidence="2" type="ORF">BVRB_015430</name>
</gene>
<name>A0A0J8B4K9_BETVV</name>
<feature type="non-terminal residue" evidence="2">
    <location>
        <position position="325"/>
    </location>
</feature>
<reference evidence="2 3" key="1">
    <citation type="journal article" date="2014" name="Nature">
        <title>The genome of the recently domesticated crop plant sugar beet (Beta vulgaris).</title>
        <authorList>
            <person name="Dohm J.C."/>
            <person name="Minoche A.E."/>
            <person name="Holtgrawe D."/>
            <person name="Capella-Gutierrez S."/>
            <person name="Zakrzewski F."/>
            <person name="Tafer H."/>
            <person name="Rupp O."/>
            <person name="Sorensen T.R."/>
            <person name="Stracke R."/>
            <person name="Reinhardt R."/>
            <person name="Goesmann A."/>
            <person name="Kraft T."/>
            <person name="Schulz B."/>
            <person name="Stadler P.F."/>
            <person name="Schmidt T."/>
            <person name="Gabaldon T."/>
            <person name="Lehrach H."/>
            <person name="Weisshaar B."/>
            <person name="Himmelbauer H."/>
        </authorList>
    </citation>
    <scope>NUCLEOTIDE SEQUENCE [LARGE SCALE GENOMIC DNA]</scope>
    <source>
        <tissue evidence="2">Taproot</tissue>
    </source>
</reference>
<keyword evidence="3" id="KW-1185">Reference proteome</keyword>
<sequence length="325" mass="36750">MDLRPIKENLTWPMKAAQYRLGVEGFMSYAIKTLTCDGKLRCPCMKCVNHKLLSPDDVNLHLLHFGMMHNYTIWIFHGEKVDPVLISSPSEPMVEDEILPYTDMRQLVHDAYGHRGDDPNISENGDQSTHGQNKEAQDFYTLLNDADTELWPGCELTKLSFLVLLFHIKSTNKWTNKSFNDLLGFCQLAIPNSANLPKSFAEAKKNQIKNIVAEQGDQSVNLDNDPVSKVLGKDKYGRVRGLGLLGVKPSNFVEPSVPSYCKCLKMSSKDEGAILYYLREQRRCVKNQGATILKLRRKLQEHLGSDFDDSEFDDLSDDLTESGSD</sequence>
<dbReference type="Gramene" id="KMS94772">
    <property type="protein sequence ID" value="KMS94772"/>
    <property type="gene ID" value="BVRB_015430"/>
</dbReference>
<dbReference type="Pfam" id="PF13963">
    <property type="entry name" value="Transpos_assoc"/>
    <property type="match status" value="1"/>
</dbReference>
<protein>
    <recommendedName>
        <fullName evidence="1">Transposase-associated domain-containing protein</fullName>
    </recommendedName>
</protein>
<dbReference type="InterPro" id="IPR029480">
    <property type="entry name" value="Transpos_assoc"/>
</dbReference>
<evidence type="ECO:0000313" key="2">
    <source>
        <dbReference type="EMBL" id="KMS94772.1"/>
    </source>
</evidence>
<dbReference type="AlphaFoldDB" id="A0A0J8B4K9"/>
<proteinExistence type="predicted"/>